<dbReference type="GO" id="GO:0030687">
    <property type="term" value="C:preribosome, large subunit precursor"/>
    <property type="evidence" value="ECO:0007669"/>
    <property type="project" value="TreeGrafter"/>
</dbReference>
<gene>
    <name evidence="3" type="ORF">FSB_LOCUS18189</name>
</gene>
<dbReference type="EMBL" id="OIVN01001136">
    <property type="protein sequence ID" value="SPC90307.1"/>
    <property type="molecule type" value="Genomic_DNA"/>
</dbReference>
<accession>A0A2N9FHK4</accession>
<dbReference type="PANTHER" id="PTHR48103">
    <property type="entry name" value="MIDASIN-RELATED"/>
    <property type="match status" value="1"/>
</dbReference>
<evidence type="ECO:0000313" key="3">
    <source>
        <dbReference type="EMBL" id="SPC90307.1"/>
    </source>
</evidence>
<dbReference type="GO" id="GO:0005634">
    <property type="term" value="C:nucleus"/>
    <property type="evidence" value="ECO:0007669"/>
    <property type="project" value="TreeGrafter"/>
</dbReference>
<dbReference type="GO" id="GO:0005524">
    <property type="term" value="F:ATP binding"/>
    <property type="evidence" value="ECO:0007669"/>
    <property type="project" value="UniProtKB-KW"/>
</dbReference>
<dbReference type="GO" id="GO:0000055">
    <property type="term" value="P:ribosomal large subunit export from nucleus"/>
    <property type="evidence" value="ECO:0007669"/>
    <property type="project" value="TreeGrafter"/>
</dbReference>
<keyword evidence="2" id="KW-0067">ATP-binding</keyword>
<organism evidence="3">
    <name type="scientific">Fagus sylvatica</name>
    <name type="common">Beechnut</name>
    <dbReference type="NCBI Taxonomy" id="28930"/>
    <lineage>
        <taxon>Eukaryota</taxon>
        <taxon>Viridiplantae</taxon>
        <taxon>Streptophyta</taxon>
        <taxon>Embryophyta</taxon>
        <taxon>Tracheophyta</taxon>
        <taxon>Spermatophyta</taxon>
        <taxon>Magnoliopsida</taxon>
        <taxon>eudicotyledons</taxon>
        <taxon>Gunneridae</taxon>
        <taxon>Pentapetalae</taxon>
        <taxon>rosids</taxon>
        <taxon>fabids</taxon>
        <taxon>Fagales</taxon>
        <taxon>Fagaceae</taxon>
        <taxon>Fagus</taxon>
    </lineage>
</organism>
<name>A0A2N9FHK4_FAGSY</name>
<dbReference type="PANTHER" id="PTHR48103:SF2">
    <property type="entry name" value="MIDASIN"/>
    <property type="match status" value="1"/>
</dbReference>
<proteinExistence type="predicted"/>
<reference evidence="3" key="1">
    <citation type="submission" date="2018-02" db="EMBL/GenBank/DDBJ databases">
        <authorList>
            <person name="Cohen D.B."/>
            <person name="Kent A.D."/>
        </authorList>
    </citation>
    <scope>NUCLEOTIDE SEQUENCE</scope>
</reference>
<sequence>MAMDGSFSLQFALERFLARCPKLLAFPHVDSLAKKTHMVTEEEVVNVLGEVFLHPNYTIPLMGCFRPIAGKIVDKAVGLLRIVPNLRSNANDTLAEAEEEKVLNEVASVVELYNRAGRGLDLHELACLAFCRTLDLAPFLLGPILNYFKFAPPPFERISLEGKNSELCAQMAPPLLVRVRWKVRL</sequence>
<evidence type="ECO:0000256" key="1">
    <source>
        <dbReference type="ARBA" id="ARBA00022741"/>
    </source>
</evidence>
<protein>
    <submittedName>
        <fullName evidence="3">Uncharacterized protein</fullName>
    </submittedName>
</protein>
<dbReference type="AlphaFoldDB" id="A0A2N9FHK4"/>
<evidence type="ECO:0000256" key="2">
    <source>
        <dbReference type="ARBA" id="ARBA00022840"/>
    </source>
</evidence>
<dbReference type="GO" id="GO:0000027">
    <property type="term" value="P:ribosomal large subunit assembly"/>
    <property type="evidence" value="ECO:0007669"/>
    <property type="project" value="TreeGrafter"/>
</dbReference>
<keyword evidence="1" id="KW-0547">Nucleotide-binding</keyword>